<feature type="transmembrane region" description="Helical" evidence="9">
    <location>
        <begin position="354"/>
        <end position="373"/>
    </location>
</feature>
<proteinExistence type="predicted"/>
<keyword evidence="6" id="KW-0029">Amino-acid transport</keyword>
<feature type="transmembrane region" description="Helical" evidence="9">
    <location>
        <begin position="217"/>
        <end position="243"/>
    </location>
</feature>
<comment type="subcellular location">
    <subcellularLocation>
        <location evidence="1">Cell inner membrane</location>
        <topology evidence="1">Multi-pass membrane protein</topology>
    </subcellularLocation>
</comment>
<dbReference type="AlphaFoldDB" id="A0A1G2I0U1"/>
<feature type="transmembrane region" description="Helical" evidence="9">
    <location>
        <begin position="148"/>
        <end position="168"/>
    </location>
</feature>
<keyword evidence="8 9" id="KW-0472">Membrane</keyword>
<dbReference type="GO" id="GO:0015173">
    <property type="term" value="F:aromatic amino acid transmembrane transporter activity"/>
    <property type="evidence" value="ECO:0007669"/>
    <property type="project" value="InterPro"/>
</dbReference>
<dbReference type="Pfam" id="PF03222">
    <property type="entry name" value="Trp_Tyr_perm"/>
    <property type="match status" value="1"/>
</dbReference>
<evidence type="ECO:0000256" key="5">
    <source>
        <dbReference type="ARBA" id="ARBA00022692"/>
    </source>
</evidence>
<evidence type="ECO:0000256" key="8">
    <source>
        <dbReference type="ARBA" id="ARBA00023136"/>
    </source>
</evidence>
<evidence type="ECO:0000256" key="1">
    <source>
        <dbReference type="ARBA" id="ARBA00004429"/>
    </source>
</evidence>
<dbReference type="PANTHER" id="PTHR46997:SF2">
    <property type="entry name" value="TYROSINE-SPECIFIC TRANSPORT SYSTEM"/>
    <property type="match status" value="1"/>
</dbReference>
<keyword evidence="4" id="KW-0997">Cell inner membrane</keyword>
<evidence type="ECO:0000313" key="11">
    <source>
        <dbReference type="Proteomes" id="UP000178820"/>
    </source>
</evidence>
<feature type="transmembrane region" description="Helical" evidence="9">
    <location>
        <begin position="86"/>
        <end position="110"/>
    </location>
</feature>
<evidence type="ECO:0008006" key="12">
    <source>
        <dbReference type="Google" id="ProtNLM"/>
    </source>
</evidence>
<feature type="transmembrane region" description="Helical" evidence="9">
    <location>
        <begin position="188"/>
        <end position="205"/>
    </location>
</feature>
<feature type="transmembrane region" description="Helical" evidence="9">
    <location>
        <begin position="263"/>
        <end position="287"/>
    </location>
</feature>
<feature type="transmembrane region" description="Helical" evidence="9">
    <location>
        <begin position="40"/>
        <end position="63"/>
    </location>
</feature>
<gene>
    <name evidence="10" type="ORF">A3D44_00595</name>
</gene>
<evidence type="ECO:0000256" key="9">
    <source>
        <dbReference type="SAM" id="Phobius"/>
    </source>
</evidence>
<dbReference type="InterPro" id="IPR018227">
    <property type="entry name" value="Amino_acid_transport_2"/>
</dbReference>
<dbReference type="EMBL" id="MHOT01000022">
    <property type="protein sequence ID" value="OGZ68426.1"/>
    <property type="molecule type" value="Genomic_DNA"/>
</dbReference>
<evidence type="ECO:0000256" key="6">
    <source>
        <dbReference type="ARBA" id="ARBA00022970"/>
    </source>
</evidence>
<dbReference type="GO" id="GO:0003333">
    <property type="term" value="P:amino acid transmembrane transport"/>
    <property type="evidence" value="ECO:0007669"/>
    <property type="project" value="InterPro"/>
</dbReference>
<evidence type="ECO:0000256" key="7">
    <source>
        <dbReference type="ARBA" id="ARBA00022989"/>
    </source>
</evidence>
<dbReference type="Proteomes" id="UP000178820">
    <property type="component" value="Unassembled WGS sequence"/>
</dbReference>
<comment type="caution">
    <text evidence="10">The sequence shown here is derived from an EMBL/GenBank/DDBJ whole genome shotgun (WGS) entry which is preliminary data.</text>
</comment>
<evidence type="ECO:0000256" key="2">
    <source>
        <dbReference type="ARBA" id="ARBA00022448"/>
    </source>
</evidence>
<accession>A0A1G2I0U1</accession>
<dbReference type="STRING" id="1802207.A3D44_00595"/>
<keyword evidence="7 9" id="KW-1133">Transmembrane helix</keyword>
<feature type="transmembrane region" description="Helical" evidence="9">
    <location>
        <begin position="9"/>
        <end position="28"/>
    </location>
</feature>
<dbReference type="InterPro" id="IPR013059">
    <property type="entry name" value="Trp_tyr_transpt"/>
</dbReference>
<keyword evidence="3" id="KW-1003">Cell membrane</keyword>
<evidence type="ECO:0000256" key="4">
    <source>
        <dbReference type="ARBA" id="ARBA00022519"/>
    </source>
</evidence>
<organism evidence="10 11">
    <name type="scientific">Candidatus Staskawiczbacteria bacterium RIFCSPHIGHO2_02_FULL_42_22</name>
    <dbReference type="NCBI Taxonomy" id="1802207"/>
    <lineage>
        <taxon>Bacteria</taxon>
        <taxon>Candidatus Staskawicziibacteriota</taxon>
    </lineage>
</organism>
<evidence type="ECO:0000313" key="10">
    <source>
        <dbReference type="EMBL" id="OGZ68426.1"/>
    </source>
</evidence>
<dbReference type="PANTHER" id="PTHR46997">
    <property type="entry name" value="LOW AFFINITY TRYPTOPHAN PERMEASE-RELATED"/>
    <property type="match status" value="1"/>
</dbReference>
<dbReference type="GO" id="GO:0005886">
    <property type="term" value="C:plasma membrane"/>
    <property type="evidence" value="ECO:0007669"/>
    <property type="project" value="UniProtKB-SubCell"/>
</dbReference>
<reference evidence="10 11" key="1">
    <citation type="journal article" date="2016" name="Nat. Commun.">
        <title>Thousands of microbial genomes shed light on interconnected biogeochemical processes in an aquifer system.</title>
        <authorList>
            <person name="Anantharaman K."/>
            <person name="Brown C.T."/>
            <person name="Hug L.A."/>
            <person name="Sharon I."/>
            <person name="Castelle C.J."/>
            <person name="Probst A.J."/>
            <person name="Thomas B.C."/>
            <person name="Singh A."/>
            <person name="Wilkins M.J."/>
            <person name="Karaoz U."/>
            <person name="Brodie E.L."/>
            <person name="Williams K.H."/>
            <person name="Hubbard S.S."/>
            <person name="Banfield J.F."/>
        </authorList>
    </citation>
    <scope>NUCLEOTIDE SEQUENCE [LARGE SCALE GENOMIC DNA]</scope>
</reference>
<name>A0A1G2I0U1_9BACT</name>
<keyword evidence="5 9" id="KW-0812">Transmembrane</keyword>
<protein>
    <recommendedName>
        <fullName evidence="12">Amino acid transporter transmembrane domain-containing protein</fullName>
    </recommendedName>
</protein>
<feature type="transmembrane region" description="Helical" evidence="9">
    <location>
        <begin position="299"/>
        <end position="318"/>
    </location>
</feature>
<sequence length="374" mass="41151">MVKDLFKNYIYPIATLAGSIIGVGFLSLPYITVRVGVWPVLFYFAVLVGLVLYLHVIFGNICLKTPDHKRFPGFVGFYLGSVAKKITVVSILLGSFGLCVVYVIVGAQFLTAIVSPLFGGSYYHYIFLYFLLGAIAVYFNVNIISKIELFTLLFLLTAFVVVLVKGMAQIHPQQLFGLNPSLNFSEWFLPYGPIIFSLWGVGLIPEVEEMLSGRKKLLKRIIVIGTLIPAVAYVLFVFLVVSISGNATTESALLGLKHFLGPGVFLVALSVGFFTTFAAFITQGLFLKKTFVYDLGTSNFFAWAVTCTVPVALFLLGFNSFIPLISLMGGVLFGINGIFILLMHKKIGGRALIAYPLAIVFLLGIVYEIVYFIK</sequence>
<feature type="transmembrane region" description="Helical" evidence="9">
    <location>
        <begin position="122"/>
        <end position="141"/>
    </location>
</feature>
<keyword evidence="2" id="KW-0813">Transport</keyword>
<dbReference type="Gene3D" id="1.20.1740.10">
    <property type="entry name" value="Amino acid/polyamine transporter I"/>
    <property type="match status" value="1"/>
</dbReference>
<feature type="transmembrane region" description="Helical" evidence="9">
    <location>
        <begin position="324"/>
        <end position="342"/>
    </location>
</feature>
<evidence type="ECO:0000256" key="3">
    <source>
        <dbReference type="ARBA" id="ARBA00022475"/>
    </source>
</evidence>